<name>A0ABP7QSR3_9BURK</name>
<feature type="compositionally biased region" description="Polar residues" evidence="1">
    <location>
        <begin position="255"/>
        <end position="264"/>
    </location>
</feature>
<dbReference type="Proteomes" id="UP001501627">
    <property type="component" value="Unassembled WGS sequence"/>
</dbReference>
<protein>
    <recommendedName>
        <fullName evidence="4">DUF721 domain-containing protein</fullName>
    </recommendedName>
</protein>
<evidence type="ECO:0008006" key="4">
    <source>
        <dbReference type="Google" id="ProtNLM"/>
    </source>
</evidence>
<evidence type="ECO:0000313" key="2">
    <source>
        <dbReference type="EMBL" id="GAA3987546.1"/>
    </source>
</evidence>
<accession>A0ABP7QSR3</accession>
<dbReference type="RefSeq" id="WP_103044328.1">
    <property type="nucleotide sequence ID" value="NZ_BAABBP010000005.1"/>
</dbReference>
<feature type="compositionally biased region" description="Low complexity" evidence="1">
    <location>
        <begin position="151"/>
        <end position="171"/>
    </location>
</feature>
<proteinExistence type="predicted"/>
<dbReference type="EMBL" id="BAABBP010000005">
    <property type="protein sequence ID" value="GAA3987546.1"/>
    <property type="molecule type" value="Genomic_DNA"/>
</dbReference>
<feature type="region of interest" description="Disordered" evidence="1">
    <location>
        <begin position="151"/>
        <end position="185"/>
    </location>
</feature>
<comment type="caution">
    <text evidence="2">The sequence shown here is derived from an EMBL/GenBank/DDBJ whole genome shotgun (WGS) entry which is preliminary data.</text>
</comment>
<gene>
    <name evidence="2" type="ORF">GCM10022279_08190</name>
</gene>
<feature type="region of interest" description="Disordered" evidence="1">
    <location>
        <begin position="19"/>
        <end position="44"/>
    </location>
</feature>
<sequence length="264" mass="28206">MSLFGWLFPTAKINQRAPGPLTVTPVRGRSARASQSGPPTHQAARLQRREQLYGVVREAMARAGVLSADYAFKVLMLDTQGERFIVMLDVAKEYSANVGLWSDTEAWITRSAQIRLGIEVKSVYWRVNPRLRYSAGAQGAPVSTPAPLASGPAALTSSPAPLTATPASAPAPLAPPAPRKKVVPLDGRTDAAAFDPIDATEMAAFRQALAKARARASEARATRLPPSATSAETPDSGFADTVMPDVQERQRPDALSSTMYGEPR</sequence>
<evidence type="ECO:0000256" key="1">
    <source>
        <dbReference type="SAM" id="MobiDB-lite"/>
    </source>
</evidence>
<reference evidence="3" key="1">
    <citation type="journal article" date="2019" name="Int. J. Syst. Evol. Microbiol.">
        <title>The Global Catalogue of Microorganisms (GCM) 10K type strain sequencing project: providing services to taxonomists for standard genome sequencing and annotation.</title>
        <authorList>
            <consortium name="The Broad Institute Genomics Platform"/>
            <consortium name="The Broad Institute Genome Sequencing Center for Infectious Disease"/>
            <person name="Wu L."/>
            <person name="Ma J."/>
        </authorList>
    </citation>
    <scope>NUCLEOTIDE SEQUENCE [LARGE SCALE GENOMIC DNA]</scope>
    <source>
        <strain evidence="3">JCM 17561</strain>
    </source>
</reference>
<organism evidence="2 3">
    <name type="scientific">Comamonas faecalis</name>
    <dbReference type="NCBI Taxonomy" id="1387849"/>
    <lineage>
        <taxon>Bacteria</taxon>
        <taxon>Pseudomonadati</taxon>
        <taxon>Pseudomonadota</taxon>
        <taxon>Betaproteobacteria</taxon>
        <taxon>Burkholderiales</taxon>
        <taxon>Comamonadaceae</taxon>
        <taxon>Comamonas</taxon>
    </lineage>
</organism>
<feature type="region of interest" description="Disordered" evidence="1">
    <location>
        <begin position="215"/>
        <end position="264"/>
    </location>
</feature>
<keyword evidence="3" id="KW-1185">Reference proteome</keyword>
<evidence type="ECO:0000313" key="3">
    <source>
        <dbReference type="Proteomes" id="UP001501627"/>
    </source>
</evidence>